<reference evidence="1" key="1">
    <citation type="journal article" date="2020" name="Stud. Mycol.">
        <title>101 Dothideomycetes genomes: a test case for predicting lifestyles and emergence of pathogens.</title>
        <authorList>
            <person name="Haridas S."/>
            <person name="Albert R."/>
            <person name="Binder M."/>
            <person name="Bloem J."/>
            <person name="Labutti K."/>
            <person name="Salamov A."/>
            <person name="Andreopoulos B."/>
            <person name="Baker S."/>
            <person name="Barry K."/>
            <person name="Bills G."/>
            <person name="Bluhm B."/>
            <person name="Cannon C."/>
            <person name="Castanera R."/>
            <person name="Culley D."/>
            <person name="Daum C."/>
            <person name="Ezra D."/>
            <person name="Gonzalez J."/>
            <person name="Henrissat B."/>
            <person name="Kuo A."/>
            <person name="Liang C."/>
            <person name="Lipzen A."/>
            <person name="Lutzoni F."/>
            <person name="Magnuson J."/>
            <person name="Mondo S."/>
            <person name="Nolan M."/>
            <person name="Ohm R."/>
            <person name="Pangilinan J."/>
            <person name="Park H.-J."/>
            <person name="Ramirez L."/>
            <person name="Alfaro M."/>
            <person name="Sun H."/>
            <person name="Tritt A."/>
            <person name="Yoshinaga Y."/>
            <person name="Zwiers L.-H."/>
            <person name="Turgeon B."/>
            <person name="Goodwin S."/>
            <person name="Spatafora J."/>
            <person name="Crous P."/>
            <person name="Grigoriev I."/>
        </authorList>
    </citation>
    <scope>NUCLEOTIDE SEQUENCE</scope>
    <source>
        <strain evidence="1">CBS 175.79</strain>
    </source>
</reference>
<dbReference type="Proteomes" id="UP000799778">
    <property type="component" value="Unassembled WGS sequence"/>
</dbReference>
<dbReference type="GeneID" id="54287766"/>
<sequence>MSSSRKITTAEKDQMIHALQSHRVNTLIELRRIEKAFARLGSPDVTEPMTTAWSYYVNSHGLLTELRGLTRDYPFSSECVEEAKRRVYADPQSNRSWNFCWLVLSKIRDDELIQYYAQYQAEDPSMWGYHEPSDDDVMRLSQAFMAEWNTAVNHMLRHWDQPPRR</sequence>
<evidence type="ECO:0000313" key="2">
    <source>
        <dbReference type="Proteomes" id="UP000799778"/>
    </source>
</evidence>
<accession>A0A6A5XXP0</accession>
<name>A0A6A5XXP0_9PLEO</name>
<evidence type="ECO:0000313" key="1">
    <source>
        <dbReference type="EMBL" id="KAF2017410.1"/>
    </source>
</evidence>
<dbReference type="AlphaFoldDB" id="A0A6A5XXP0"/>
<dbReference type="EMBL" id="ML978068">
    <property type="protein sequence ID" value="KAF2017410.1"/>
    <property type="molecule type" value="Genomic_DNA"/>
</dbReference>
<keyword evidence="2" id="KW-1185">Reference proteome</keyword>
<dbReference type="RefSeq" id="XP_033385749.1">
    <property type="nucleotide sequence ID" value="XM_033530369.1"/>
</dbReference>
<protein>
    <submittedName>
        <fullName evidence="1">Uncharacterized protein</fullName>
    </submittedName>
</protein>
<organism evidence="1 2">
    <name type="scientific">Aaosphaeria arxii CBS 175.79</name>
    <dbReference type="NCBI Taxonomy" id="1450172"/>
    <lineage>
        <taxon>Eukaryota</taxon>
        <taxon>Fungi</taxon>
        <taxon>Dikarya</taxon>
        <taxon>Ascomycota</taxon>
        <taxon>Pezizomycotina</taxon>
        <taxon>Dothideomycetes</taxon>
        <taxon>Pleosporomycetidae</taxon>
        <taxon>Pleosporales</taxon>
        <taxon>Pleosporales incertae sedis</taxon>
        <taxon>Aaosphaeria</taxon>
    </lineage>
</organism>
<proteinExistence type="predicted"/>
<dbReference type="OrthoDB" id="4932428at2759"/>
<gene>
    <name evidence="1" type="ORF">BU24DRAFT_440390</name>
</gene>